<proteinExistence type="predicted"/>
<organism evidence="1 2">
    <name type="scientific">Sanguibacter biliveldensis</name>
    <dbReference type="NCBI Taxonomy" id="3030830"/>
    <lineage>
        <taxon>Bacteria</taxon>
        <taxon>Bacillati</taxon>
        <taxon>Actinomycetota</taxon>
        <taxon>Actinomycetes</taxon>
        <taxon>Micrococcales</taxon>
        <taxon>Sanguibacteraceae</taxon>
        <taxon>Sanguibacter</taxon>
    </lineage>
</organism>
<dbReference type="Proteomes" id="UP001304340">
    <property type="component" value="Chromosome"/>
</dbReference>
<dbReference type="AlphaFoldDB" id="A0AAF0Z885"/>
<dbReference type="KEGG" id="sbil:SANBI_000302"/>
<sequence>MDDEPYDDLEGDVAFAVDGLLEGDVDALHDLGNALLKAGHPSVAALFFFEAQKRGVSDSLLNLGIAKLDSGADDEAASWFERSAESGDVKGALMAGQHAADRGDLDRAEHFYRRAAAMPEAAVRLGAVLRALGRSDEAAALVYETRFVSPESAVECVIGGSVSGQEAVELLESFLETDPLPVLVTLARRYEERGDVAGARAVLEDATRRGDENAQTNLGILLIDVGELDEARRMLTLSCASGDELACRALAAEGWGSVS</sequence>
<dbReference type="RefSeq" id="WP_319158284.1">
    <property type="nucleotide sequence ID" value="NZ_CP138359.1"/>
</dbReference>
<dbReference type="EMBL" id="CP138359">
    <property type="protein sequence ID" value="WPF82691.1"/>
    <property type="molecule type" value="Genomic_DNA"/>
</dbReference>
<accession>A0AAF0Z885</accession>
<dbReference type="SUPFAM" id="SSF48452">
    <property type="entry name" value="TPR-like"/>
    <property type="match status" value="1"/>
</dbReference>
<gene>
    <name evidence="1" type="ORF">SANBI_000302</name>
</gene>
<dbReference type="Pfam" id="PF13432">
    <property type="entry name" value="TPR_16"/>
    <property type="match status" value="3"/>
</dbReference>
<keyword evidence="2" id="KW-1185">Reference proteome</keyword>
<dbReference type="Gene3D" id="1.25.40.10">
    <property type="entry name" value="Tetratricopeptide repeat domain"/>
    <property type="match status" value="2"/>
</dbReference>
<evidence type="ECO:0000313" key="1">
    <source>
        <dbReference type="EMBL" id="WPF82691.1"/>
    </source>
</evidence>
<name>A0AAF0Z885_9MICO</name>
<protein>
    <submittedName>
        <fullName evidence="1">Tetratricopeptide repeat protein</fullName>
    </submittedName>
</protein>
<evidence type="ECO:0000313" key="2">
    <source>
        <dbReference type="Proteomes" id="UP001304340"/>
    </source>
</evidence>
<reference evidence="2" key="1">
    <citation type="submission" date="2023-11" db="EMBL/GenBank/DDBJ databases">
        <authorList>
            <person name="Helweg L.P."/>
            <person name="Kiel A."/>
            <person name="Hitz F."/>
            <person name="Ruckert-Reed C."/>
            <person name="Busche T."/>
            <person name="Kaltschmidt B."/>
            <person name="Kaltschmidt C."/>
        </authorList>
    </citation>
    <scope>NUCLEOTIDE SEQUENCE [LARGE SCALE GENOMIC DNA]</scope>
    <source>
        <strain evidence="2">4.1</strain>
    </source>
</reference>
<dbReference type="InterPro" id="IPR011990">
    <property type="entry name" value="TPR-like_helical_dom_sf"/>
</dbReference>